<dbReference type="AlphaFoldDB" id="A0ABD1P6B8"/>
<dbReference type="PROSITE" id="PS51032">
    <property type="entry name" value="AP2_ERF"/>
    <property type="match status" value="1"/>
</dbReference>
<dbReference type="InterPro" id="IPR036955">
    <property type="entry name" value="AP2/ERF_dom_sf"/>
</dbReference>
<dbReference type="InterPro" id="IPR001471">
    <property type="entry name" value="AP2/ERF_dom"/>
</dbReference>
<comment type="subcellular location">
    <subcellularLocation>
        <location evidence="1">Nucleus</location>
    </subcellularLocation>
</comment>
<organism evidence="8 9">
    <name type="scientific">Forsythia ovata</name>
    <dbReference type="NCBI Taxonomy" id="205694"/>
    <lineage>
        <taxon>Eukaryota</taxon>
        <taxon>Viridiplantae</taxon>
        <taxon>Streptophyta</taxon>
        <taxon>Embryophyta</taxon>
        <taxon>Tracheophyta</taxon>
        <taxon>Spermatophyta</taxon>
        <taxon>Magnoliopsida</taxon>
        <taxon>eudicotyledons</taxon>
        <taxon>Gunneridae</taxon>
        <taxon>Pentapetalae</taxon>
        <taxon>asterids</taxon>
        <taxon>lamiids</taxon>
        <taxon>Lamiales</taxon>
        <taxon>Oleaceae</taxon>
        <taxon>Forsythieae</taxon>
        <taxon>Forsythia</taxon>
    </lineage>
</organism>
<name>A0ABD1P6B8_9LAMI</name>
<dbReference type="PRINTS" id="PR00367">
    <property type="entry name" value="ETHRSPELEMNT"/>
</dbReference>
<dbReference type="Proteomes" id="UP001604277">
    <property type="component" value="Unassembled WGS sequence"/>
</dbReference>
<evidence type="ECO:0000256" key="1">
    <source>
        <dbReference type="ARBA" id="ARBA00004123"/>
    </source>
</evidence>
<keyword evidence="5" id="KW-0539">Nucleus</keyword>
<keyword evidence="9" id="KW-1185">Reference proteome</keyword>
<feature type="compositionally biased region" description="Low complexity" evidence="6">
    <location>
        <begin position="93"/>
        <end position="109"/>
    </location>
</feature>
<evidence type="ECO:0000256" key="4">
    <source>
        <dbReference type="ARBA" id="ARBA00023163"/>
    </source>
</evidence>
<dbReference type="SMART" id="SM00380">
    <property type="entry name" value="AP2"/>
    <property type="match status" value="1"/>
</dbReference>
<evidence type="ECO:0000256" key="3">
    <source>
        <dbReference type="ARBA" id="ARBA00023125"/>
    </source>
</evidence>
<sequence length="142" mass="15899">MVAPPERTVEVVDVPTRGMHYRGVRQRSGKFTAEIRDPTKNSARVWLGTYETTEDITLAYDRAAYRIRGSRALLNFPLRINSGEHEPVKITSKRSPSSPSGSSSSVSSKNGLPKKQKMAVGPMKRNLEEMAKRPDCFHPFPI</sequence>
<proteinExistence type="predicted"/>
<evidence type="ECO:0000313" key="8">
    <source>
        <dbReference type="EMBL" id="KAL2459209.1"/>
    </source>
</evidence>
<evidence type="ECO:0000256" key="6">
    <source>
        <dbReference type="SAM" id="MobiDB-lite"/>
    </source>
</evidence>
<keyword evidence="3" id="KW-0238">DNA-binding</keyword>
<dbReference type="SUPFAM" id="SSF54171">
    <property type="entry name" value="DNA-binding domain"/>
    <property type="match status" value="1"/>
</dbReference>
<gene>
    <name evidence="8" type="ORF">Fot_54898</name>
</gene>
<accession>A0ABD1P6B8</accession>
<evidence type="ECO:0000313" key="9">
    <source>
        <dbReference type="Proteomes" id="UP001604277"/>
    </source>
</evidence>
<dbReference type="PANTHER" id="PTHR31190">
    <property type="entry name" value="DNA-BINDING DOMAIN"/>
    <property type="match status" value="1"/>
</dbReference>
<dbReference type="GO" id="GO:0005634">
    <property type="term" value="C:nucleus"/>
    <property type="evidence" value="ECO:0007669"/>
    <property type="project" value="UniProtKB-SubCell"/>
</dbReference>
<feature type="compositionally biased region" description="Basic and acidic residues" evidence="6">
    <location>
        <begin position="125"/>
        <end position="136"/>
    </location>
</feature>
<dbReference type="InterPro" id="IPR016177">
    <property type="entry name" value="DNA-bd_dom_sf"/>
</dbReference>
<dbReference type="Gene3D" id="3.30.730.10">
    <property type="entry name" value="AP2/ERF domain"/>
    <property type="match status" value="1"/>
</dbReference>
<dbReference type="InterPro" id="IPR044808">
    <property type="entry name" value="ERF_plant"/>
</dbReference>
<comment type="caution">
    <text evidence="8">The sequence shown here is derived from an EMBL/GenBank/DDBJ whole genome shotgun (WGS) entry which is preliminary data.</text>
</comment>
<evidence type="ECO:0000256" key="5">
    <source>
        <dbReference type="ARBA" id="ARBA00023242"/>
    </source>
</evidence>
<dbReference type="PANTHER" id="PTHR31190:SF287">
    <property type="entry name" value="DEVELOPMENT RELATED ERF PROTEIN"/>
    <property type="match status" value="1"/>
</dbReference>
<feature type="region of interest" description="Disordered" evidence="6">
    <location>
        <begin position="84"/>
        <end position="142"/>
    </location>
</feature>
<dbReference type="Pfam" id="PF00847">
    <property type="entry name" value="AP2"/>
    <property type="match status" value="1"/>
</dbReference>
<keyword evidence="2" id="KW-0805">Transcription regulation</keyword>
<evidence type="ECO:0000256" key="2">
    <source>
        <dbReference type="ARBA" id="ARBA00023015"/>
    </source>
</evidence>
<protein>
    <submittedName>
        <fullName evidence="8">Ethylene-responsive transcription factor 2</fullName>
    </submittedName>
</protein>
<feature type="domain" description="AP2/ERF" evidence="7">
    <location>
        <begin position="20"/>
        <end position="77"/>
    </location>
</feature>
<dbReference type="EMBL" id="JBFOLJ010000023">
    <property type="protein sequence ID" value="KAL2459209.1"/>
    <property type="molecule type" value="Genomic_DNA"/>
</dbReference>
<dbReference type="GO" id="GO:0003677">
    <property type="term" value="F:DNA binding"/>
    <property type="evidence" value="ECO:0007669"/>
    <property type="project" value="UniProtKB-KW"/>
</dbReference>
<dbReference type="CDD" id="cd00018">
    <property type="entry name" value="AP2"/>
    <property type="match status" value="1"/>
</dbReference>
<reference evidence="9" key="1">
    <citation type="submission" date="2024-07" db="EMBL/GenBank/DDBJ databases">
        <title>Two chromosome-level genome assemblies of Korean endemic species Abeliophyllum distichum and Forsythia ovata (Oleaceae).</title>
        <authorList>
            <person name="Jang H."/>
        </authorList>
    </citation>
    <scope>NUCLEOTIDE SEQUENCE [LARGE SCALE GENOMIC DNA]</scope>
</reference>
<keyword evidence="4" id="KW-0804">Transcription</keyword>
<evidence type="ECO:0000259" key="7">
    <source>
        <dbReference type="PROSITE" id="PS51032"/>
    </source>
</evidence>